<evidence type="ECO:0000313" key="2">
    <source>
        <dbReference type="EMBL" id="MDA4848425.1"/>
    </source>
</evidence>
<dbReference type="InterPro" id="IPR003673">
    <property type="entry name" value="CoA-Trfase_fam_III"/>
</dbReference>
<dbReference type="Pfam" id="PF02515">
    <property type="entry name" value="CoA_transf_3"/>
    <property type="match status" value="1"/>
</dbReference>
<gene>
    <name evidence="2" type="ORF">OOZ53_23910</name>
</gene>
<dbReference type="RefSeq" id="WP_271092291.1">
    <property type="nucleotide sequence ID" value="NZ_JAPJZH010000022.1"/>
</dbReference>
<comment type="caution">
    <text evidence="2">The sequence shown here is derived from an EMBL/GenBank/DDBJ whole genome shotgun (WGS) entry which is preliminary data.</text>
</comment>
<dbReference type="InterPro" id="IPR050483">
    <property type="entry name" value="CoA-transferase_III_domain"/>
</dbReference>
<name>A0ABT4VUP9_9HYPH</name>
<dbReference type="Gene3D" id="3.30.1540.10">
    <property type="entry name" value="formyl-coa transferase, domain 3"/>
    <property type="match status" value="1"/>
</dbReference>
<dbReference type="Gene3D" id="3.40.50.10540">
    <property type="entry name" value="Crotonobetainyl-coa:carnitine coa-transferase, domain 1"/>
    <property type="match status" value="1"/>
</dbReference>
<dbReference type="PANTHER" id="PTHR48207:SF4">
    <property type="entry name" value="BLL6097 PROTEIN"/>
    <property type="match status" value="1"/>
</dbReference>
<organism evidence="2 3">
    <name type="scientific">Hoeflea poritis</name>
    <dbReference type="NCBI Taxonomy" id="2993659"/>
    <lineage>
        <taxon>Bacteria</taxon>
        <taxon>Pseudomonadati</taxon>
        <taxon>Pseudomonadota</taxon>
        <taxon>Alphaproteobacteria</taxon>
        <taxon>Hyphomicrobiales</taxon>
        <taxon>Rhizobiaceae</taxon>
        <taxon>Hoeflea</taxon>
    </lineage>
</organism>
<proteinExistence type="predicted"/>
<dbReference type="Proteomes" id="UP001148313">
    <property type="component" value="Unassembled WGS sequence"/>
</dbReference>
<sequence>MSGPLDGFKIIDLTSMISGPLATRTLADQGADVIKVEAPSGDHARHVATRRGGFSASFLNNNRNKRSVVLNLKHPDGLSALKRLAAEADVIIQNFRPGVAERIGVGEDAIRAVNPQIVYVSIAGFGFEGPYAAKPVFDPLIQAVSGLTTVQAGSDEARPRLVRTILPDKVTGIQASQAITAALLSRERTGKGQHVRLSMLDTVVSFLWSSDMGRHTFVGEEGDKENAQSFIDLIYETTDGYISVAVMQDKEWQGFAHAAERPDILEDERFRTAEGRERFKNERLDLIQSILKGRNTEEWLERLEARDVPCAPVLTREELIRHPQVRANDIVEELEHPQAGRLRQTRNPARFSQTPAENRLGAPVLGGQTREVLAEHGFSGDEISSLEASGAAVQAKG</sequence>
<reference evidence="2" key="1">
    <citation type="submission" date="2022-11" db="EMBL/GenBank/DDBJ databases">
        <title>Hoeflea poritis sp. nov., isolated from scleractinian coral Porites lutea.</title>
        <authorList>
            <person name="Zhang G."/>
            <person name="Wei Q."/>
            <person name="Cai L."/>
        </authorList>
    </citation>
    <scope>NUCLEOTIDE SEQUENCE</scope>
    <source>
        <strain evidence="2">E7-10</strain>
    </source>
</reference>
<dbReference type="InterPro" id="IPR044855">
    <property type="entry name" value="CoA-Trfase_III_dom3_sf"/>
</dbReference>
<dbReference type="GO" id="GO:0016740">
    <property type="term" value="F:transferase activity"/>
    <property type="evidence" value="ECO:0007669"/>
    <property type="project" value="UniProtKB-KW"/>
</dbReference>
<keyword evidence="3" id="KW-1185">Reference proteome</keyword>
<dbReference type="SUPFAM" id="SSF89796">
    <property type="entry name" value="CoA-transferase family III (CaiB/BaiF)"/>
    <property type="match status" value="1"/>
</dbReference>
<evidence type="ECO:0000313" key="3">
    <source>
        <dbReference type="Proteomes" id="UP001148313"/>
    </source>
</evidence>
<protein>
    <submittedName>
        <fullName evidence="2">CoA transferase</fullName>
    </submittedName>
</protein>
<dbReference type="PANTHER" id="PTHR48207">
    <property type="entry name" value="SUCCINATE--HYDROXYMETHYLGLUTARATE COA-TRANSFERASE"/>
    <property type="match status" value="1"/>
</dbReference>
<evidence type="ECO:0000256" key="1">
    <source>
        <dbReference type="ARBA" id="ARBA00022679"/>
    </source>
</evidence>
<keyword evidence="1 2" id="KW-0808">Transferase</keyword>
<dbReference type="InterPro" id="IPR023606">
    <property type="entry name" value="CoA-Trfase_III_dom_1_sf"/>
</dbReference>
<dbReference type="EMBL" id="JAPJZH010000022">
    <property type="protein sequence ID" value="MDA4848425.1"/>
    <property type="molecule type" value="Genomic_DNA"/>
</dbReference>
<accession>A0ABT4VUP9</accession>